<sequence>MLAFLPDTQYWRNCQHPIINLLETELRILDEYPVEDFHSLVRRHTSSKINTPDWLRRDAIFIDHCRHENDFASFSGLLILRKI</sequence>
<gene>
    <name evidence="2" type="ORF">RCL2_001722900</name>
    <name evidence="1" type="ORF">RclHR1_02240021</name>
</gene>
<dbReference type="EMBL" id="BLAL01000194">
    <property type="protein sequence ID" value="GES90379.1"/>
    <property type="molecule type" value="Genomic_DNA"/>
</dbReference>
<reference evidence="2" key="2">
    <citation type="submission" date="2019-10" db="EMBL/GenBank/DDBJ databases">
        <title>Conservation and host-specific expression of non-tandemly repeated heterogenous ribosome RNA gene in arbuscular mycorrhizal fungi.</title>
        <authorList>
            <person name="Maeda T."/>
            <person name="Kobayashi Y."/>
            <person name="Nakagawa T."/>
            <person name="Ezawa T."/>
            <person name="Yamaguchi K."/>
            <person name="Bino T."/>
            <person name="Nishimoto Y."/>
            <person name="Shigenobu S."/>
            <person name="Kawaguchi M."/>
        </authorList>
    </citation>
    <scope>NUCLEOTIDE SEQUENCE</scope>
    <source>
        <strain evidence="2">HR1</strain>
    </source>
</reference>
<evidence type="ECO:0000313" key="1">
    <source>
        <dbReference type="EMBL" id="GBB93849.1"/>
    </source>
</evidence>
<keyword evidence="3" id="KW-1185">Reference proteome</keyword>
<dbReference type="Proteomes" id="UP000615446">
    <property type="component" value="Unassembled WGS sequence"/>
</dbReference>
<dbReference type="EMBL" id="BEXD01001380">
    <property type="protein sequence ID" value="GBB93849.1"/>
    <property type="molecule type" value="Genomic_DNA"/>
</dbReference>
<dbReference type="OrthoDB" id="2436309at2759"/>
<name>A0A2Z6R7S4_9GLOM</name>
<dbReference type="STRING" id="94130.A0A2Z6R7S4"/>
<proteinExistence type="predicted"/>
<dbReference type="AlphaFoldDB" id="A0A2Z6R7S4"/>
<dbReference type="Proteomes" id="UP000247702">
    <property type="component" value="Unassembled WGS sequence"/>
</dbReference>
<accession>A0A2Z6R7S4</accession>
<protein>
    <submittedName>
        <fullName evidence="1">Uncharacterized protein</fullName>
    </submittedName>
</protein>
<evidence type="ECO:0000313" key="3">
    <source>
        <dbReference type="Proteomes" id="UP000247702"/>
    </source>
</evidence>
<organism evidence="1 3">
    <name type="scientific">Rhizophagus clarus</name>
    <dbReference type="NCBI Taxonomy" id="94130"/>
    <lineage>
        <taxon>Eukaryota</taxon>
        <taxon>Fungi</taxon>
        <taxon>Fungi incertae sedis</taxon>
        <taxon>Mucoromycota</taxon>
        <taxon>Glomeromycotina</taxon>
        <taxon>Glomeromycetes</taxon>
        <taxon>Glomerales</taxon>
        <taxon>Glomeraceae</taxon>
        <taxon>Rhizophagus</taxon>
    </lineage>
</organism>
<evidence type="ECO:0000313" key="2">
    <source>
        <dbReference type="EMBL" id="GES90379.1"/>
    </source>
</evidence>
<comment type="caution">
    <text evidence="1">The sequence shown here is derived from an EMBL/GenBank/DDBJ whole genome shotgun (WGS) entry which is preliminary data.</text>
</comment>
<reference evidence="1 3" key="1">
    <citation type="submission" date="2017-11" db="EMBL/GenBank/DDBJ databases">
        <title>The genome of Rhizophagus clarus HR1 reveals common genetic basis of auxotrophy among arbuscular mycorrhizal fungi.</title>
        <authorList>
            <person name="Kobayashi Y."/>
        </authorList>
    </citation>
    <scope>NUCLEOTIDE SEQUENCE [LARGE SCALE GENOMIC DNA]</scope>
    <source>
        <strain evidence="1 3">HR1</strain>
    </source>
</reference>